<organism evidence="2 3">
    <name type="scientific">Lachnellula suecica</name>
    <dbReference type="NCBI Taxonomy" id="602035"/>
    <lineage>
        <taxon>Eukaryota</taxon>
        <taxon>Fungi</taxon>
        <taxon>Dikarya</taxon>
        <taxon>Ascomycota</taxon>
        <taxon>Pezizomycotina</taxon>
        <taxon>Leotiomycetes</taxon>
        <taxon>Helotiales</taxon>
        <taxon>Lachnaceae</taxon>
        <taxon>Lachnellula</taxon>
    </lineage>
</organism>
<proteinExistence type="predicted"/>
<dbReference type="OrthoDB" id="3912356at2759"/>
<dbReference type="EMBL" id="QGMK01001089">
    <property type="protein sequence ID" value="TVY73398.1"/>
    <property type="molecule type" value="Genomic_DNA"/>
</dbReference>
<accession>A0A8T9BZT8</accession>
<protein>
    <recommendedName>
        <fullName evidence="4">F-box domain-containing protein</fullName>
    </recommendedName>
</protein>
<gene>
    <name evidence="2" type="ORF">LSUE1_G009193</name>
</gene>
<keyword evidence="3" id="KW-1185">Reference proteome</keyword>
<comment type="caution">
    <text evidence="2">The sequence shown here is derived from an EMBL/GenBank/DDBJ whole genome shotgun (WGS) entry which is preliminary data.</text>
</comment>
<feature type="region of interest" description="Disordered" evidence="1">
    <location>
        <begin position="465"/>
        <end position="485"/>
    </location>
</feature>
<dbReference type="AlphaFoldDB" id="A0A8T9BZT8"/>
<evidence type="ECO:0008006" key="4">
    <source>
        <dbReference type="Google" id="ProtNLM"/>
    </source>
</evidence>
<feature type="region of interest" description="Disordered" evidence="1">
    <location>
        <begin position="1"/>
        <end position="80"/>
    </location>
</feature>
<dbReference type="Proteomes" id="UP000469558">
    <property type="component" value="Unassembled WGS sequence"/>
</dbReference>
<feature type="compositionally biased region" description="Polar residues" evidence="1">
    <location>
        <begin position="52"/>
        <end position="63"/>
    </location>
</feature>
<evidence type="ECO:0000256" key="1">
    <source>
        <dbReference type="SAM" id="MobiDB-lite"/>
    </source>
</evidence>
<reference evidence="2 3" key="1">
    <citation type="submission" date="2018-05" db="EMBL/GenBank/DDBJ databases">
        <title>Genome sequencing and assembly of the regulated plant pathogen Lachnellula willkommii and related sister species for the development of diagnostic species identification markers.</title>
        <authorList>
            <person name="Giroux E."/>
            <person name="Bilodeau G."/>
        </authorList>
    </citation>
    <scope>NUCLEOTIDE SEQUENCE [LARGE SCALE GENOMIC DNA]</scope>
    <source>
        <strain evidence="2 3">CBS 268.59</strain>
    </source>
</reference>
<evidence type="ECO:0000313" key="2">
    <source>
        <dbReference type="EMBL" id="TVY73398.1"/>
    </source>
</evidence>
<evidence type="ECO:0000313" key="3">
    <source>
        <dbReference type="Proteomes" id="UP000469558"/>
    </source>
</evidence>
<sequence length="485" mass="54451">MGDVQPRKSSLGSRLANALKPKPSRRRLVKKSTVDNSGSGMGKDSFRKDSVAASSIYTTGSLQSEHRPLTSAVNSQTGERRDHTELLHGLGHQGSFDSLASASQLDPQRLDLDTRAGDRRVASLPRGIWERIGNHMSPAGKASLAFASKTLHRLLGPDPWFALDHPENLNYKTEFLQLLDGQLSDHLMCYRCLIYHRRIQKGQERLKATATTNPLFVCPLASEPSELPLRMRLASGHFLPFAFVQLVTRAHRYGPDYGISADSLGRRWKDRDSEWSHQSRYYLEKGRLLLRVVSKSFAQPALPLSGLRHLLYSREDYFPYFSACAHWRDGELMDICKCALGHIPKPRETISQQLRNGPQIQRSLQHVNPIVSLCGKCRPMRRCPVCPTEYLVGIKFDEDKNDPVTRFKQAIVVTRWSDLGDGRTPLSGEWAACTGKTDFDSFANIGRRGISGTFESQSGVTIPGQRMLSLNPNNENLGEEGHNWY</sequence>
<name>A0A8T9BZT8_9HELO</name>